<reference evidence="2 3" key="1">
    <citation type="submission" date="2019-03" db="EMBL/GenBank/DDBJ databases">
        <title>Genomic Encyclopedia of Type Strains, Phase IV (KMG-IV): sequencing the most valuable type-strain genomes for metagenomic binning, comparative biology and taxonomic classification.</title>
        <authorList>
            <person name="Goeker M."/>
        </authorList>
    </citation>
    <scope>NUCLEOTIDE SEQUENCE [LARGE SCALE GENOMIC DNA]</scope>
    <source>
        <strain evidence="2 3">DSM 25903</strain>
    </source>
</reference>
<protein>
    <submittedName>
        <fullName evidence="2">Uncharacterized protein</fullName>
    </submittedName>
</protein>
<sequence>MSDVETLRAAYKEATGKNAFNGWDAAELQKRIDEAAGNATEPATKVEATPATAPEPYPSQADLDEMRERSVAGGQTRRDMKTSAKPVDYETR</sequence>
<proteinExistence type="predicted"/>
<name>A0A4R7BXJ0_9HYPH</name>
<dbReference type="RefSeq" id="WP_133771589.1">
    <property type="nucleotide sequence ID" value="NZ_SNZR01000013.1"/>
</dbReference>
<comment type="caution">
    <text evidence="2">The sequence shown here is derived from an EMBL/GenBank/DDBJ whole genome shotgun (WGS) entry which is preliminary data.</text>
</comment>
<feature type="compositionally biased region" description="Basic and acidic residues" evidence="1">
    <location>
        <begin position="64"/>
        <end position="92"/>
    </location>
</feature>
<evidence type="ECO:0000256" key="1">
    <source>
        <dbReference type="SAM" id="MobiDB-lite"/>
    </source>
</evidence>
<evidence type="ECO:0000313" key="2">
    <source>
        <dbReference type="EMBL" id="TDR90301.1"/>
    </source>
</evidence>
<keyword evidence="3" id="KW-1185">Reference proteome</keyword>
<dbReference type="Proteomes" id="UP000295122">
    <property type="component" value="Unassembled WGS sequence"/>
</dbReference>
<dbReference type="OrthoDB" id="7875791at2"/>
<feature type="compositionally biased region" description="Low complexity" evidence="1">
    <location>
        <begin position="39"/>
        <end position="54"/>
    </location>
</feature>
<feature type="region of interest" description="Disordered" evidence="1">
    <location>
        <begin position="31"/>
        <end position="92"/>
    </location>
</feature>
<dbReference type="AlphaFoldDB" id="A0A4R7BXJ0"/>
<evidence type="ECO:0000313" key="3">
    <source>
        <dbReference type="Proteomes" id="UP000295122"/>
    </source>
</evidence>
<gene>
    <name evidence="2" type="ORF">EV668_3147</name>
</gene>
<dbReference type="EMBL" id="SNZR01000013">
    <property type="protein sequence ID" value="TDR90301.1"/>
    <property type="molecule type" value="Genomic_DNA"/>
</dbReference>
<accession>A0A4R7BXJ0</accession>
<organism evidence="2 3">
    <name type="scientific">Enterovirga rhinocerotis</name>
    <dbReference type="NCBI Taxonomy" id="1339210"/>
    <lineage>
        <taxon>Bacteria</taxon>
        <taxon>Pseudomonadati</taxon>
        <taxon>Pseudomonadota</taxon>
        <taxon>Alphaproteobacteria</taxon>
        <taxon>Hyphomicrobiales</taxon>
        <taxon>Methylobacteriaceae</taxon>
        <taxon>Enterovirga</taxon>
    </lineage>
</organism>